<evidence type="ECO:0000256" key="2">
    <source>
        <dbReference type="ARBA" id="ARBA00022729"/>
    </source>
</evidence>
<feature type="chain" id="PRO_5005600222" evidence="3">
    <location>
        <begin position="34"/>
        <end position="650"/>
    </location>
</feature>
<dbReference type="Proteomes" id="UP000037515">
    <property type="component" value="Unassembled WGS sequence"/>
</dbReference>
<feature type="domain" description="Transglycosylase SLT" evidence="4">
    <location>
        <begin position="491"/>
        <end position="602"/>
    </location>
</feature>
<dbReference type="OrthoDB" id="92254at2"/>
<keyword evidence="2 3" id="KW-0732">Signal</keyword>
<dbReference type="Pfam" id="PF01464">
    <property type="entry name" value="SLT"/>
    <property type="match status" value="1"/>
</dbReference>
<evidence type="ECO:0000259" key="5">
    <source>
        <dbReference type="Pfam" id="PF14718"/>
    </source>
</evidence>
<dbReference type="PANTHER" id="PTHR37423">
    <property type="entry name" value="SOLUBLE LYTIC MUREIN TRANSGLYCOSYLASE-RELATED"/>
    <property type="match status" value="1"/>
</dbReference>
<protein>
    <submittedName>
        <fullName evidence="6">Lytic murein transglycosylase</fullName>
    </submittedName>
</protein>
<dbReference type="SUPFAM" id="SSF48435">
    <property type="entry name" value="Bacterial muramidases"/>
    <property type="match status" value="1"/>
</dbReference>
<evidence type="ECO:0000259" key="4">
    <source>
        <dbReference type="Pfam" id="PF01464"/>
    </source>
</evidence>
<dbReference type="InterPro" id="IPR037061">
    <property type="entry name" value="Lytic_TGlycoase_superhlx_L_sf"/>
</dbReference>
<evidence type="ECO:0000313" key="7">
    <source>
        <dbReference type="Proteomes" id="UP000037515"/>
    </source>
</evidence>
<dbReference type="InterPro" id="IPR012289">
    <property type="entry name" value="Lytic_TGlycosylase_superhlx_L"/>
</dbReference>
<evidence type="ECO:0000313" key="6">
    <source>
        <dbReference type="EMBL" id="KOO04963.1"/>
    </source>
</evidence>
<dbReference type="InterPro" id="IPR023346">
    <property type="entry name" value="Lysozyme-like_dom_sf"/>
</dbReference>
<dbReference type="CDD" id="cd13401">
    <property type="entry name" value="Slt70-like"/>
    <property type="match status" value="1"/>
</dbReference>
<proteinExistence type="inferred from homology"/>
<accession>A0A0M0HTN5</accession>
<evidence type="ECO:0000256" key="3">
    <source>
        <dbReference type="SAM" id="SignalP"/>
    </source>
</evidence>
<dbReference type="STRING" id="693.AKJ17_01895"/>
<dbReference type="RefSeq" id="WP_053394097.1">
    <property type="nucleotide sequence ID" value="NZ_LHPJ01000002.1"/>
</dbReference>
<dbReference type="PATRIC" id="fig|693.5.peg.384"/>
<feature type="domain" description="Lytic transglycosylase superhelical linker" evidence="5">
    <location>
        <begin position="416"/>
        <end position="478"/>
    </location>
</feature>
<organism evidence="6 7">
    <name type="scientific">Vibrio nereis</name>
    <dbReference type="NCBI Taxonomy" id="693"/>
    <lineage>
        <taxon>Bacteria</taxon>
        <taxon>Pseudomonadati</taxon>
        <taxon>Pseudomonadota</taxon>
        <taxon>Gammaproteobacteria</taxon>
        <taxon>Vibrionales</taxon>
        <taxon>Vibrionaceae</taxon>
        <taxon>Vibrio</taxon>
    </lineage>
</organism>
<dbReference type="AlphaFoldDB" id="A0A0M0HTN5"/>
<comment type="caution">
    <text evidence="6">The sequence shown here is derived from an EMBL/GenBank/DDBJ whole genome shotgun (WGS) entry which is preliminary data.</text>
</comment>
<dbReference type="SUPFAM" id="SSF53955">
    <property type="entry name" value="Lysozyme-like"/>
    <property type="match status" value="1"/>
</dbReference>
<sequence length="650" mass="74659">MLTFFKSLHRIPSSMVVVASVVCSAGYATTSMATNLSHQREVYDQAQDLLDQKQVDEYQSIRGQIADYPLTPYVDYRAFLVGLSERTPSEVTQFINTHSDFPFSGRISAPYISSLARTNQWQTLLEFQKTEPRGETYQCHYYTAMFHQGNKTEAFKGAQKLWYSGRSVSDACDPLFSAWNEAGLRTDEHVIERMLLAFEARNGAMMGYLTKLLRSKEAKQQAQVMTSLFNNPESVLEFAKKQSATSFYQKQTKLGLKKLARKNVGQAQRIFEKVVKAQKLAQTDAQELADYITFRLINTSNQALIGWRDSKIATSNNRSLVERRARLAIQHGDWKGLQNWISLLPDDAQQSLRWQYWLGRSEIETGQQVAGQQRLESIVGKRNFYSVAAATEIKRSIDYPVSTVELDKASIQPFNTSLARIEELIERDKIAAAKSEWRWLLSKVDEEQKEMLAAYASYKRWHNLSVTASIEAKMWDNLQLRFPIAHHWWFNFYGEKHSIDPITLMSLARQESALDVEARSPVGARGIMQIMPSTAKYTARKYEINYSGSDELYEVGKNIEIGSHYLKGLLEQYDNNRIFALAAYNAGPHRVKTWRKRTQGQLDAYSFIEAIPFNETRGYVQNILMFETYYRDLMGVDGAFLNQNEINTRY</sequence>
<dbReference type="InterPro" id="IPR008258">
    <property type="entry name" value="Transglycosylase_SLT_dom_1"/>
</dbReference>
<dbReference type="Pfam" id="PF14718">
    <property type="entry name" value="SLT_L"/>
    <property type="match status" value="1"/>
</dbReference>
<dbReference type="NCBIfam" id="NF008631">
    <property type="entry name" value="PRK11619.1"/>
    <property type="match status" value="1"/>
</dbReference>
<dbReference type="Gene3D" id="1.25.20.10">
    <property type="entry name" value="Bacterial muramidases"/>
    <property type="match status" value="1"/>
</dbReference>
<name>A0A0M0HTN5_VIBNE</name>
<dbReference type="Gene3D" id="1.10.1240.20">
    <property type="entry name" value="Lytic transglycosylase, superhelical linker domain"/>
    <property type="match status" value="1"/>
</dbReference>
<feature type="signal peptide" evidence="3">
    <location>
        <begin position="1"/>
        <end position="33"/>
    </location>
</feature>
<comment type="similarity">
    <text evidence="1">Belongs to the transglycosylase Slt family.</text>
</comment>
<dbReference type="GO" id="GO:0042597">
    <property type="term" value="C:periplasmic space"/>
    <property type="evidence" value="ECO:0007669"/>
    <property type="project" value="InterPro"/>
</dbReference>
<dbReference type="Gene3D" id="1.10.530.10">
    <property type="match status" value="1"/>
</dbReference>
<evidence type="ECO:0000256" key="1">
    <source>
        <dbReference type="ARBA" id="ARBA00007734"/>
    </source>
</evidence>
<dbReference type="PANTHER" id="PTHR37423:SF5">
    <property type="entry name" value="SOLUBLE LYTIC MUREIN TRANSGLYCOSYLASE"/>
    <property type="match status" value="1"/>
</dbReference>
<dbReference type="GO" id="GO:0004553">
    <property type="term" value="F:hydrolase activity, hydrolyzing O-glycosyl compounds"/>
    <property type="evidence" value="ECO:0007669"/>
    <property type="project" value="InterPro"/>
</dbReference>
<reference evidence="7" key="1">
    <citation type="submission" date="2015-08" db="EMBL/GenBank/DDBJ databases">
        <title>Vibrio galatheae sp. nov., a novel member of the Vibrionaceae family isolated from the Solomon Islands.</title>
        <authorList>
            <person name="Giubergia S."/>
            <person name="Machado H."/>
            <person name="Mateiu R.V."/>
            <person name="Gram L."/>
        </authorList>
    </citation>
    <scope>NUCLEOTIDE SEQUENCE [LARGE SCALE GENOMIC DNA]</scope>
    <source>
        <strain evidence="7">DSM 19584</strain>
    </source>
</reference>
<dbReference type="InterPro" id="IPR008939">
    <property type="entry name" value="Lytic_TGlycosylase_superhlx_U"/>
</dbReference>
<dbReference type="EMBL" id="LHPJ01000002">
    <property type="protein sequence ID" value="KOO04963.1"/>
    <property type="molecule type" value="Genomic_DNA"/>
</dbReference>
<gene>
    <name evidence="6" type="ORF">AKJ17_01895</name>
</gene>
<keyword evidence="7" id="KW-1185">Reference proteome</keyword>